<protein>
    <recommendedName>
        <fullName evidence="4">Threonine/serine exporter-like N-terminal domain-containing protein</fullName>
    </recommendedName>
</protein>
<feature type="region of interest" description="Disordered" evidence="2">
    <location>
        <begin position="110"/>
        <end position="130"/>
    </location>
</feature>
<dbReference type="Pfam" id="PF06738">
    <property type="entry name" value="ThrE"/>
    <property type="match status" value="1"/>
</dbReference>
<feature type="transmembrane region" description="Helical" evidence="3">
    <location>
        <begin position="604"/>
        <end position="626"/>
    </location>
</feature>
<evidence type="ECO:0000256" key="1">
    <source>
        <dbReference type="ARBA" id="ARBA00034125"/>
    </source>
</evidence>
<accession>A0A1B7NUN2</accession>
<feature type="transmembrane region" description="Helical" evidence="3">
    <location>
        <begin position="837"/>
        <end position="862"/>
    </location>
</feature>
<comment type="similarity">
    <text evidence="1">Belongs to the ThrE exporter (TC 2.A.79) family.</text>
</comment>
<evidence type="ECO:0000256" key="3">
    <source>
        <dbReference type="SAM" id="Phobius"/>
    </source>
</evidence>
<dbReference type="InterPro" id="IPR010619">
    <property type="entry name" value="ThrE-like_N"/>
</dbReference>
<dbReference type="PANTHER" id="PTHR31082">
    <property type="entry name" value="PHEROMONE-REGULATED MEMBRANE PROTEIN 10"/>
    <property type="match status" value="1"/>
</dbReference>
<evidence type="ECO:0000259" key="4">
    <source>
        <dbReference type="Pfam" id="PF06738"/>
    </source>
</evidence>
<feature type="compositionally biased region" description="Acidic residues" evidence="2">
    <location>
        <begin position="309"/>
        <end position="318"/>
    </location>
</feature>
<feature type="domain" description="Threonine/serine exporter-like N-terminal" evidence="4">
    <location>
        <begin position="416"/>
        <end position="658"/>
    </location>
</feature>
<feature type="compositionally biased region" description="Polar residues" evidence="2">
    <location>
        <begin position="118"/>
        <end position="130"/>
    </location>
</feature>
<name>A0A1B7NUN2_9EURO</name>
<feature type="transmembrane region" description="Helical" evidence="3">
    <location>
        <begin position="543"/>
        <end position="562"/>
    </location>
</feature>
<keyword evidence="3" id="KW-0812">Transmembrane</keyword>
<dbReference type="EMBL" id="LGUA01000691">
    <property type="protein sequence ID" value="OAX80482.1"/>
    <property type="molecule type" value="Genomic_DNA"/>
</dbReference>
<feature type="compositionally biased region" description="Polar residues" evidence="2">
    <location>
        <begin position="332"/>
        <end position="351"/>
    </location>
</feature>
<feature type="region of interest" description="Disordered" evidence="2">
    <location>
        <begin position="309"/>
        <end position="378"/>
    </location>
</feature>
<feature type="compositionally biased region" description="Basic and acidic residues" evidence="2">
    <location>
        <begin position="63"/>
        <end position="75"/>
    </location>
</feature>
<feature type="region of interest" description="Disordered" evidence="2">
    <location>
        <begin position="263"/>
        <end position="288"/>
    </location>
</feature>
<feature type="transmembrane region" description="Helical" evidence="3">
    <location>
        <begin position="638"/>
        <end position="661"/>
    </location>
</feature>
<keyword evidence="3" id="KW-0472">Membrane</keyword>
<feature type="compositionally biased region" description="Low complexity" evidence="2">
    <location>
        <begin position="352"/>
        <end position="368"/>
    </location>
</feature>
<reference evidence="5 6" key="1">
    <citation type="submission" date="2015-07" db="EMBL/GenBank/DDBJ databases">
        <title>Emmonsia species relationships and genome sequence.</title>
        <authorList>
            <person name="Cuomo C.A."/>
            <person name="Schwartz I.S."/>
            <person name="Kenyon C."/>
            <person name="de Hoog G.S."/>
            <person name="Govender N.P."/>
            <person name="Botha A."/>
            <person name="Moreno L."/>
            <person name="de Vries M."/>
            <person name="Munoz J.F."/>
            <person name="Stielow J.B."/>
        </authorList>
    </citation>
    <scope>NUCLEOTIDE SEQUENCE [LARGE SCALE GENOMIC DNA]</scope>
    <source>
        <strain evidence="5 6">CBS 136260</strain>
    </source>
</reference>
<evidence type="ECO:0000313" key="6">
    <source>
        <dbReference type="Proteomes" id="UP000091918"/>
    </source>
</evidence>
<evidence type="ECO:0000256" key="2">
    <source>
        <dbReference type="SAM" id="MobiDB-lite"/>
    </source>
</evidence>
<keyword evidence="3" id="KW-1133">Transmembrane helix</keyword>
<dbReference type="InterPro" id="IPR051361">
    <property type="entry name" value="ThrE/Ser_Exporter"/>
</dbReference>
<dbReference type="Proteomes" id="UP000091918">
    <property type="component" value="Unassembled WGS sequence"/>
</dbReference>
<feature type="transmembrane region" description="Helical" evidence="3">
    <location>
        <begin position="730"/>
        <end position="748"/>
    </location>
</feature>
<feature type="compositionally biased region" description="Basic and acidic residues" evidence="2">
    <location>
        <begin position="174"/>
        <end position="183"/>
    </location>
</feature>
<proteinExistence type="inferred from homology"/>
<feature type="compositionally biased region" description="Polar residues" evidence="2">
    <location>
        <begin position="18"/>
        <end position="31"/>
    </location>
</feature>
<organism evidence="5 6">
    <name type="scientific">Emergomyces africanus</name>
    <dbReference type="NCBI Taxonomy" id="1955775"/>
    <lineage>
        <taxon>Eukaryota</taxon>
        <taxon>Fungi</taxon>
        <taxon>Dikarya</taxon>
        <taxon>Ascomycota</taxon>
        <taxon>Pezizomycotina</taxon>
        <taxon>Eurotiomycetes</taxon>
        <taxon>Eurotiomycetidae</taxon>
        <taxon>Onygenales</taxon>
        <taxon>Ajellomycetaceae</taxon>
        <taxon>Emergomyces</taxon>
    </lineage>
</organism>
<feature type="transmembrane region" description="Helical" evidence="3">
    <location>
        <begin position="517"/>
        <end position="537"/>
    </location>
</feature>
<gene>
    <name evidence="5" type="ORF">ACJ72_05184</name>
</gene>
<dbReference type="AlphaFoldDB" id="A0A1B7NUN2"/>
<evidence type="ECO:0000313" key="5">
    <source>
        <dbReference type="EMBL" id="OAX80482.1"/>
    </source>
</evidence>
<dbReference type="GO" id="GO:0022857">
    <property type="term" value="F:transmembrane transporter activity"/>
    <property type="evidence" value="ECO:0007669"/>
    <property type="project" value="InterPro"/>
</dbReference>
<feature type="region of interest" description="Disordered" evidence="2">
    <location>
        <begin position="1"/>
        <end position="77"/>
    </location>
</feature>
<dbReference type="OrthoDB" id="413008at2759"/>
<dbReference type="PANTHER" id="PTHR31082:SF4">
    <property type="entry name" value="PHEROMONE-REGULATED MEMBRANE PROTEIN 10"/>
    <property type="match status" value="1"/>
</dbReference>
<comment type="caution">
    <text evidence="5">The sequence shown here is derived from an EMBL/GenBank/DDBJ whole genome shotgun (WGS) entry which is preliminary data.</text>
</comment>
<keyword evidence="6" id="KW-1185">Reference proteome</keyword>
<feature type="region of interest" description="Disordered" evidence="2">
    <location>
        <begin position="174"/>
        <end position="210"/>
    </location>
</feature>
<feature type="compositionally biased region" description="Basic and acidic residues" evidence="2">
    <location>
        <begin position="274"/>
        <end position="283"/>
    </location>
</feature>
<feature type="transmembrane region" description="Helical" evidence="3">
    <location>
        <begin position="706"/>
        <end position="724"/>
    </location>
</feature>
<sequence length="872" mass="95782">MQPGGDLSRSPSPRGRPTNVSLTAPQNTPNHSPAAPPSVLNVRSSSEGATNHGRSRPMQRVKFIGDEETSPHGGDKTLQIASDIEDNLPQVPPIAYCNQSPQAQAEISDGSFGYFSSEPPSGVSTPTSNSDYISSRVNLLNYDEKGWQEEADEKGRAMHGAYERAQRLASVIHRPSEPTKERSNLFQRFSRRRRPKAESSPEIAKSTAWDDLDMMEKQTYSSDDDVDVDHGHVDRGLPSHAAELARSMPGLDSHPLTRVSARSHDLTSGQVTPLEERDPHDYVARPSHYRPGVLGALLRMYGNRENEQLEQFDQDDSESPPSLQTPGKIWSGKSTSRPQKQKWYNNKPGNQSMPSLGSFSPSGGSRRPSLADKRTTSGKIYTLAKNKLSSKRRLEEEIRLTVHIRETRQRKKYLDRLCRALMRCGAPSHRLEEYMRMTARVLELDGSFTYFPGTMLMAFEDSTTDTTDLKMVQSQEGVDLGRLRDIQVIYKEVVHDVIGVEEAMQRLREIMNAKRKIGIPWLIPLYGLASAMVGPFAFGARPIDMPICFLLGCLLAVLQHVLAPRSSHYANVFEITAAVITSFFARAFGSIKTSNGEHLFCFPALAQSSICLILPGYIVLCGALALQSRNIIAGSVRMVYAIIYSLFLGFGIMIGTALYGVLDKNATTEFACPPSPIKNEYLQRFPFVLAFAICSSLINQAKFKQIPIMITIAVTGYIVSFFSARRFVSTQISSALGALAIGIMGNLYSRLRHGLAAAAILPAIFLQLPSGLASSGSLVSSLIVATNIKSRGSSMKPLANMANDLITNSSSAAVEDVAKMMEQLMMNRFLGNVVFDIGYGMLEVAVGISGGLFLAALVVYPFGKRRSGLFSF</sequence>